<keyword evidence="12" id="KW-0238">DNA-binding</keyword>
<evidence type="ECO:0000256" key="18">
    <source>
        <dbReference type="ARBA" id="ARBA00049360"/>
    </source>
</evidence>
<dbReference type="InterPro" id="IPR018982">
    <property type="entry name" value="RQC_domain"/>
</dbReference>
<feature type="region of interest" description="Disordered" evidence="20">
    <location>
        <begin position="1402"/>
        <end position="1534"/>
    </location>
</feature>
<evidence type="ECO:0000256" key="13">
    <source>
        <dbReference type="ARBA" id="ARBA00023204"/>
    </source>
</evidence>
<dbReference type="FunFam" id="1.10.10.10:FF:000495">
    <property type="entry name" value="RecQ family helicase MusN"/>
    <property type="match status" value="1"/>
</dbReference>
<feature type="compositionally biased region" description="Basic and acidic residues" evidence="20">
    <location>
        <begin position="1443"/>
        <end position="1459"/>
    </location>
</feature>
<comment type="catalytic activity">
    <reaction evidence="16">
        <text>Couples ATP hydrolysis with the unwinding of duplex DNA by translocating in the 3'-5' direction.</text>
        <dbReference type="EC" id="5.6.2.4"/>
    </reaction>
</comment>
<dbReference type="GO" id="GO:0005634">
    <property type="term" value="C:nucleus"/>
    <property type="evidence" value="ECO:0007669"/>
    <property type="project" value="UniProtKB-SubCell"/>
</dbReference>
<keyword evidence="24" id="KW-1185">Reference proteome</keyword>
<feature type="compositionally biased region" description="Basic residues" evidence="20">
    <location>
        <begin position="1"/>
        <end position="12"/>
    </location>
</feature>
<dbReference type="CDD" id="cd18794">
    <property type="entry name" value="SF2_C_RecQ"/>
    <property type="match status" value="1"/>
</dbReference>
<keyword evidence="15" id="KW-0539">Nucleus</keyword>
<reference evidence="23 24" key="1">
    <citation type="submission" date="2015-05" db="EMBL/GenBank/DDBJ databases">
        <title>Distinctive expansion of gene families associated with plant cell wall degradation and secondary metabolism in the genomes of grapevine trunk pathogens.</title>
        <authorList>
            <person name="Lawrence D.P."/>
            <person name="Travadon R."/>
            <person name="Rolshausen P.E."/>
            <person name="Baumgartner K."/>
        </authorList>
    </citation>
    <scope>NUCLEOTIDE SEQUENCE [LARGE SCALE GENOMIC DNA]</scope>
    <source>
        <strain evidence="23">UCRPC4</strain>
    </source>
</reference>
<dbReference type="PROSITE" id="PS51194">
    <property type="entry name" value="HELICASE_CTER"/>
    <property type="match status" value="1"/>
</dbReference>
<protein>
    <recommendedName>
        <fullName evidence="19">RecQ-like DNA helicase BLM</fullName>
        <ecNumber evidence="17">5.6.2.4</ecNumber>
    </recommendedName>
</protein>
<feature type="compositionally biased region" description="Polar residues" evidence="20">
    <location>
        <begin position="201"/>
        <end position="217"/>
    </location>
</feature>
<organism evidence="23 24">
    <name type="scientific">Phaeomoniella chlamydospora</name>
    <name type="common">Phaeoacremonium chlamydosporum</name>
    <dbReference type="NCBI Taxonomy" id="158046"/>
    <lineage>
        <taxon>Eukaryota</taxon>
        <taxon>Fungi</taxon>
        <taxon>Dikarya</taxon>
        <taxon>Ascomycota</taxon>
        <taxon>Pezizomycotina</taxon>
        <taxon>Eurotiomycetes</taxon>
        <taxon>Chaetothyriomycetidae</taxon>
        <taxon>Phaeomoniellales</taxon>
        <taxon>Phaeomoniellaceae</taxon>
        <taxon>Phaeomoniella</taxon>
    </lineage>
</organism>
<dbReference type="PROSITE" id="PS00690">
    <property type="entry name" value="DEAH_ATP_HELICASE"/>
    <property type="match status" value="1"/>
</dbReference>
<keyword evidence="4" id="KW-0235">DNA replication</keyword>
<dbReference type="PANTHER" id="PTHR13710:SF153">
    <property type="entry name" value="RECQ-LIKE DNA HELICASE BLM"/>
    <property type="match status" value="1"/>
</dbReference>
<evidence type="ECO:0000256" key="7">
    <source>
        <dbReference type="ARBA" id="ARBA00022763"/>
    </source>
</evidence>
<feature type="region of interest" description="Disordered" evidence="20">
    <location>
        <begin position="136"/>
        <end position="269"/>
    </location>
</feature>
<feature type="compositionally biased region" description="Low complexity" evidence="20">
    <location>
        <begin position="1515"/>
        <end position="1527"/>
    </location>
</feature>
<dbReference type="SUPFAM" id="SSF46785">
    <property type="entry name" value="Winged helix' DNA-binding domain"/>
    <property type="match status" value="1"/>
</dbReference>
<feature type="compositionally biased region" description="Low complexity" evidence="20">
    <location>
        <begin position="1479"/>
        <end position="1489"/>
    </location>
</feature>
<feature type="region of interest" description="Disordered" evidence="20">
    <location>
        <begin position="1"/>
        <end position="67"/>
    </location>
</feature>
<dbReference type="FunFam" id="3.40.50.300:FF:000340">
    <property type="entry name" value="Bloom syndrome, RecQ helicase"/>
    <property type="match status" value="1"/>
</dbReference>
<feature type="compositionally biased region" description="Acidic residues" evidence="20">
    <location>
        <begin position="1402"/>
        <end position="1414"/>
    </location>
</feature>
<dbReference type="SMART" id="SM00487">
    <property type="entry name" value="DEXDc"/>
    <property type="match status" value="1"/>
</dbReference>
<dbReference type="InterPro" id="IPR004589">
    <property type="entry name" value="DNA_helicase_ATP-dep_RecQ"/>
</dbReference>
<dbReference type="CDD" id="cd17920">
    <property type="entry name" value="DEXHc_RecQ"/>
    <property type="match status" value="1"/>
</dbReference>
<evidence type="ECO:0000256" key="11">
    <source>
        <dbReference type="ARBA" id="ARBA00022840"/>
    </source>
</evidence>
<keyword evidence="7" id="KW-0227">DNA damage</keyword>
<keyword evidence="6" id="KW-0547">Nucleotide-binding</keyword>
<evidence type="ECO:0000256" key="2">
    <source>
        <dbReference type="ARBA" id="ARBA00004123"/>
    </source>
</evidence>
<dbReference type="GO" id="GO:0046872">
    <property type="term" value="F:metal ion binding"/>
    <property type="evidence" value="ECO:0007669"/>
    <property type="project" value="UniProtKB-KW"/>
</dbReference>
<dbReference type="PROSITE" id="PS51192">
    <property type="entry name" value="HELICASE_ATP_BIND_1"/>
    <property type="match status" value="1"/>
</dbReference>
<feature type="compositionally biased region" description="Polar residues" evidence="20">
    <location>
        <begin position="1499"/>
        <end position="1510"/>
    </location>
</feature>
<feature type="compositionally biased region" description="Polar residues" evidence="20">
    <location>
        <begin position="13"/>
        <end position="22"/>
    </location>
</feature>
<comment type="similarity">
    <text evidence="3">Belongs to the helicase family. RecQ subfamily.</text>
</comment>
<dbReference type="InterPro" id="IPR036388">
    <property type="entry name" value="WH-like_DNA-bd_sf"/>
</dbReference>
<evidence type="ECO:0000256" key="5">
    <source>
        <dbReference type="ARBA" id="ARBA00022723"/>
    </source>
</evidence>
<feature type="region of interest" description="Disordered" evidence="20">
    <location>
        <begin position="1215"/>
        <end position="1239"/>
    </location>
</feature>
<dbReference type="SUPFAM" id="SSF52540">
    <property type="entry name" value="P-loop containing nucleoside triphosphate hydrolases"/>
    <property type="match status" value="1"/>
</dbReference>
<evidence type="ECO:0000256" key="15">
    <source>
        <dbReference type="ARBA" id="ARBA00023242"/>
    </source>
</evidence>
<dbReference type="InterPro" id="IPR001650">
    <property type="entry name" value="Helicase_C-like"/>
</dbReference>
<feature type="compositionally biased region" description="Basic and acidic residues" evidence="20">
    <location>
        <begin position="35"/>
        <end position="54"/>
    </location>
</feature>
<dbReference type="EMBL" id="LCWF01000086">
    <property type="protein sequence ID" value="KKY21354.1"/>
    <property type="molecule type" value="Genomic_DNA"/>
</dbReference>
<dbReference type="GO" id="GO:0000724">
    <property type="term" value="P:double-strand break repair via homologous recombination"/>
    <property type="evidence" value="ECO:0007669"/>
    <property type="project" value="TreeGrafter"/>
</dbReference>
<dbReference type="GO" id="GO:0005524">
    <property type="term" value="F:ATP binding"/>
    <property type="evidence" value="ECO:0007669"/>
    <property type="project" value="UniProtKB-KW"/>
</dbReference>
<evidence type="ECO:0000256" key="16">
    <source>
        <dbReference type="ARBA" id="ARBA00034617"/>
    </source>
</evidence>
<dbReference type="Pfam" id="PF16124">
    <property type="entry name" value="RecQ_Zn_bind"/>
    <property type="match status" value="1"/>
</dbReference>
<keyword evidence="14" id="KW-0413">Isomerase</keyword>
<evidence type="ECO:0000256" key="20">
    <source>
        <dbReference type="SAM" id="MobiDB-lite"/>
    </source>
</evidence>
<feature type="compositionally biased region" description="Polar residues" evidence="20">
    <location>
        <begin position="55"/>
        <end position="64"/>
    </location>
</feature>
<dbReference type="Proteomes" id="UP000053317">
    <property type="component" value="Unassembled WGS sequence"/>
</dbReference>
<dbReference type="InterPro" id="IPR032284">
    <property type="entry name" value="RecQ_Zn-bd"/>
</dbReference>
<dbReference type="InterPro" id="IPR036390">
    <property type="entry name" value="WH_DNA-bd_sf"/>
</dbReference>
<feature type="domain" description="Helicase C-terminal" evidence="22">
    <location>
        <begin position="916"/>
        <end position="1058"/>
    </location>
</feature>
<evidence type="ECO:0000256" key="1">
    <source>
        <dbReference type="ARBA" id="ARBA00001947"/>
    </source>
</evidence>
<sequence>MDRYRQVPRAKKTPSTTNNAALSDSPCAATSRKTANRETTPKVKPELDVDENKNPSKGISSLNSRAVKDDFHEALDIDDLDIPDNLGGPLHSSGTVEGCGPPMRMFAEPAAWRHDLPSKNGKKRKSEEYCSDLYDVQDASSGKGSPSSKVVKQLDTITSPSKREESKRVSPGTSVEEGDSLVFLEEKIIETTTTRTQTRTHSFTSIPSSQDSSTGKQTAGIPSVDARSPTSNSPPKKKPARVVADSEDEFEEYHRNDDEAPPIGHQEPSRLIQHERDSATPSTKRHLDVSVQRVFDSPAALPSQKDMNVNPGSLKTLQTRPSPIRHKLSTSKASDRERPVNIPSISQHTSGESKAESRVVCRLVNTTPGRLEREHEKLKAELGATPRQIVDLIANGFSPNSPEVLQLKSARENLHLKVDIYEALIAKVTLYKAQLQQEQTARSKLEALIMEDSPEIEEDALNLQNLSRSLKETSSAIYKLMQAGGMAQNPEADYTTPIASSQEKDDVLIASTQHPLRKADGNGKTMTPPRNTVFQTQPVLQTPVSMSAVPAWHGSRSHPLLGLSSRSAPVQNKTSNLVLDEEDDFGDDAFEETDQFLFSKRMASPIDEDYPEDFGADDDEMLLAVENFENQFQPNSGKGKSPERRPLAETTGNLRRTELVKGVSQLDAARVAALMQFPWSKDVKSTMKERFHLRGFRHNQLEAINATLSGKDVFVLMPTGGGKSLCYQLPATIQSGKTSGVTVVISPLLSLMQDQVDHLQKLHIQAVLINSEVTSEYRKMVFQALRESKVEQYIQLLYVTPEMLSKSQAIIDNLGRLHQRHKLARIVIDEAHCVSQWGHDFRPDYKELGEVRKQFPGVPVIALTATATVNVKVDVIHNLGMRDCEVFTQSFNRPNLTYEVRAKTSAKETLDSIANTIKKFYRNMCGIVYCLSRQNCEKIAEKLQEQYGIRARHYHAGMESEARIDVQKRWQSGEFHVIVATIAFGMGIDKPDVRFVVHHSIPKSLEGYYQETGRAGRDGKKSGCYLYYGYADASQLKRMINSDKEGKWEQKERQKDMLRKVVQFCENKSDCRRVQVLAYFNEQFDREDCNSGCDNCQSEATFETEDFTVYAKAALQLVRRIQNNNVTLLHCVDVFRGSTHKKIVDAGHDDLEEHGSGADLDRGEVERLFYRLLSEDILEEFNKVNKVGFASQYIRVGAKSSDILSGRRLVKMQVRRSPKRAAPQRAVGRATKKAKGTGVAAASTITSEELPLSTNVSSPVQAKMRRRINHTNPRDDFGNFSDEDDAFEPVREAGRAVKSKSHELGPPITGDEQLKSLTREHRQVVEDFMIEAKKECKKANTDDLLAIPGIDEERVKLYGARFIKLVESAFTQYEALMNAQYTPEDPNHRNVVEISDDEVDVYEPSQEPDDEDGSVQETSSYFDDRPAEVVDFNRQLSQYEGQVSRRADQATTKKSDSRQYRSGSGSYKAKAFKKGAGGSSRSRGKSAAGVSKKRKSSDGRASNGASTSGSMFPGRRAAASSKQASRSLIEMMPT</sequence>
<comment type="catalytic activity">
    <reaction evidence="18">
        <text>ATP + H2O = ADP + phosphate + H(+)</text>
        <dbReference type="Rhea" id="RHEA:13065"/>
        <dbReference type="ChEBI" id="CHEBI:15377"/>
        <dbReference type="ChEBI" id="CHEBI:15378"/>
        <dbReference type="ChEBI" id="CHEBI:30616"/>
        <dbReference type="ChEBI" id="CHEBI:43474"/>
        <dbReference type="ChEBI" id="CHEBI:456216"/>
    </reaction>
</comment>
<dbReference type="GO" id="GO:0006260">
    <property type="term" value="P:DNA replication"/>
    <property type="evidence" value="ECO:0007669"/>
    <property type="project" value="UniProtKB-KW"/>
</dbReference>
<evidence type="ECO:0000256" key="4">
    <source>
        <dbReference type="ARBA" id="ARBA00022705"/>
    </source>
</evidence>
<feature type="region of interest" description="Disordered" evidence="20">
    <location>
        <begin position="82"/>
        <end position="102"/>
    </location>
</feature>
<keyword evidence="9 23" id="KW-0347">Helicase</keyword>
<evidence type="ECO:0000256" key="12">
    <source>
        <dbReference type="ARBA" id="ARBA00023125"/>
    </source>
</evidence>
<gene>
    <name evidence="23" type="ORF">UCRPC4_g03791</name>
</gene>
<dbReference type="Pfam" id="PF00270">
    <property type="entry name" value="DEAD"/>
    <property type="match status" value="1"/>
</dbReference>
<dbReference type="GO" id="GO:0005737">
    <property type="term" value="C:cytoplasm"/>
    <property type="evidence" value="ECO:0007669"/>
    <property type="project" value="TreeGrafter"/>
</dbReference>
<evidence type="ECO:0000313" key="23">
    <source>
        <dbReference type="EMBL" id="KKY21354.1"/>
    </source>
</evidence>
<dbReference type="SMART" id="SM00956">
    <property type="entry name" value="RQC"/>
    <property type="match status" value="1"/>
</dbReference>
<evidence type="ECO:0000256" key="3">
    <source>
        <dbReference type="ARBA" id="ARBA00005446"/>
    </source>
</evidence>
<dbReference type="EC" id="5.6.2.4" evidence="17"/>
<reference evidence="23 24" key="2">
    <citation type="submission" date="2015-05" db="EMBL/GenBank/DDBJ databases">
        <authorList>
            <person name="Morales-Cruz A."/>
            <person name="Amrine K.C."/>
            <person name="Cantu D."/>
        </authorList>
    </citation>
    <scope>NUCLEOTIDE SEQUENCE [LARGE SCALE GENOMIC DNA]</scope>
    <source>
        <strain evidence="23">UCRPC4</strain>
    </source>
</reference>
<dbReference type="SMART" id="SM00490">
    <property type="entry name" value="HELICc"/>
    <property type="match status" value="1"/>
</dbReference>
<evidence type="ECO:0000259" key="21">
    <source>
        <dbReference type="PROSITE" id="PS51192"/>
    </source>
</evidence>
<dbReference type="GO" id="GO:0016787">
    <property type="term" value="F:hydrolase activity"/>
    <property type="evidence" value="ECO:0007669"/>
    <property type="project" value="UniProtKB-KW"/>
</dbReference>
<comment type="caution">
    <text evidence="23">The sequence shown here is derived from an EMBL/GenBank/DDBJ whole genome shotgun (WGS) entry which is preliminary data.</text>
</comment>
<feature type="compositionally biased region" description="Polar residues" evidence="20">
    <location>
        <begin position="305"/>
        <end position="321"/>
    </location>
</feature>
<evidence type="ECO:0000259" key="22">
    <source>
        <dbReference type="PROSITE" id="PS51194"/>
    </source>
</evidence>
<feature type="compositionally biased region" description="Low complexity" evidence="20">
    <location>
        <begin position="191"/>
        <end position="200"/>
    </location>
</feature>
<dbReference type="InterPro" id="IPR014001">
    <property type="entry name" value="Helicase_ATP-bd"/>
</dbReference>
<feature type="region of interest" description="Disordered" evidence="20">
    <location>
        <begin position="631"/>
        <end position="652"/>
    </location>
</feature>
<comment type="subcellular location">
    <subcellularLocation>
        <location evidence="2">Nucleus</location>
    </subcellularLocation>
</comment>
<dbReference type="FunFam" id="3.40.50.300:FF:000537">
    <property type="entry name" value="Bloom syndrome RecQ-like helicase"/>
    <property type="match status" value="1"/>
</dbReference>
<evidence type="ECO:0000256" key="8">
    <source>
        <dbReference type="ARBA" id="ARBA00022801"/>
    </source>
</evidence>
<dbReference type="NCBIfam" id="TIGR00614">
    <property type="entry name" value="recQ_fam"/>
    <property type="match status" value="1"/>
</dbReference>
<evidence type="ECO:0000256" key="19">
    <source>
        <dbReference type="ARBA" id="ARBA00073450"/>
    </source>
</evidence>
<dbReference type="GO" id="GO:0005694">
    <property type="term" value="C:chromosome"/>
    <property type="evidence" value="ECO:0007669"/>
    <property type="project" value="TreeGrafter"/>
</dbReference>
<keyword evidence="11" id="KW-0067">ATP-binding</keyword>
<keyword evidence="13" id="KW-0234">DNA repair</keyword>
<evidence type="ECO:0000256" key="6">
    <source>
        <dbReference type="ARBA" id="ARBA00022741"/>
    </source>
</evidence>
<accession>A0A0G2EG15</accession>
<keyword evidence="5" id="KW-0479">Metal-binding</keyword>
<dbReference type="PANTHER" id="PTHR13710">
    <property type="entry name" value="DNA HELICASE RECQ FAMILY MEMBER"/>
    <property type="match status" value="1"/>
</dbReference>
<feature type="region of interest" description="Disordered" evidence="20">
    <location>
        <begin position="298"/>
        <end position="355"/>
    </location>
</feature>
<dbReference type="Pfam" id="PF00271">
    <property type="entry name" value="Helicase_C"/>
    <property type="match status" value="1"/>
</dbReference>
<evidence type="ECO:0000256" key="10">
    <source>
        <dbReference type="ARBA" id="ARBA00022833"/>
    </source>
</evidence>
<dbReference type="InterPro" id="IPR011545">
    <property type="entry name" value="DEAD/DEAH_box_helicase_dom"/>
</dbReference>
<evidence type="ECO:0000256" key="14">
    <source>
        <dbReference type="ARBA" id="ARBA00023235"/>
    </source>
</evidence>
<feature type="domain" description="Helicase ATP-binding" evidence="21">
    <location>
        <begin position="704"/>
        <end position="885"/>
    </location>
</feature>
<dbReference type="GO" id="GO:0043138">
    <property type="term" value="F:3'-5' DNA helicase activity"/>
    <property type="evidence" value="ECO:0007669"/>
    <property type="project" value="UniProtKB-EC"/>
</dbReference>
<dbReference type="InterPro" id="IPR027417">
    <property type="entry name" value="P-loop_NTPase"/>
</dbReference>
<evidence type="ECO:0000313" key="24">
    <source>
        <dbReference type="Proteomes" id="UP000053317"/>
    </source>
</evidence>
<keyword evidence="8" id="KW-0378">Hydrolase</keyword>
<dbReference type="Gene3D" id="3.40.50.300">
    <property type="entry name" value="P-loop containing nucleotide triphosphate hydrolases"/>
    <property type="match status" value="2"/>
</dbReference>
<evidence type="ECO:0000256" key="9">
    <source>
        <dbReference type="ARBA" id="ARBA00022806"/>
    </source>
</evidence>
<dbReference type="GO" id="GO:0009378">
    <property type="term" value="F:four-way junction helicase activity"/>
    <property type="evidence" value="ECO:0007669"/>
    <property type="project" value="TreeGrafter"/>
</dbReference>
<dbReference type="OrthoDB" id="10261556at2759"/>
<dbReference type="Pfam" id="PF09382">
    <property type="entry name" value="RQC"/>
    <property type="match status" value="1"/>
</dbReference>
<dbReference type="Gene3D" id="1.10.10.10">
    <property type="entry name" value="Winged helix-like DNA-binding domain superfamily/Winged helix DNA-binding domain"/>
    <property type="match status" value="1"/>
</dbReference>
<evidence type="ECO:0000256" key="17">
    <source>
        <dbReference type="ARBA" id="ARBA00034808"/>
    </source>
</evidence>
<keyword evidence="10" id="KW-0862">Zinc</keyword>
<feature type="compositionally biased region" description="Low complexity" evidence="20">
    <location>
        <begin position="140"/>
        <end position="151"/>
    </location>
</feature>
<comment type="cofactor">
    <cofactor evidence="1">
        <name>Zn(2+)</name>
        <dbReference type="ChEBI" id="CHEBI:29105"/>
    </cofactor>
</comment>
<dbReference type="GO" id="GO:0003677">
    <property type="term" value="F:DNA binding"/>
    <property type="evidence" value="ECO:0007669"/>
    <property type="project" value="UniProtKB-KW"/>
</dbReference>
<name>A0A0G2EG15_PHACM</name>
<dbReference type="InterPro" id="IPR002464">
    <property type="entry name" value="DNA/RNA_helicase_DEAH_CS"/>
</dbReference>
<proteinExistence type="inferred from homology"/>